<proteinExistence type="predicted"/>
<feature type="compositionally biased region" description="Pro residues" evidence="1">
    <location>
        <begin position="518"/>
        <end position="528"/>
    </location>
</feature>
<dbReference type="Proteomes" id="UP000812287">
    <property type="component" value="Unassembled WGS sequence"/>
</dbReference>
<evidence type="ECO:0000313" key="2">
    <source>
        <dbReference type="EMBL" id="KAG7451748.1"/>
    </source>
</evidence>
<feature type="compositionally biased region" description="Low complexity" evidence="1">
    <location>
        <begin position="869"/>
        <end position="879"/>
    </location>
</feature>
<keyword evidence="3" id="KW-1185">Reference proteome</keyword>
<feature type="region of interest" description="Disordered" evidence="1">
    <location>
        <begin position="1133"/>
        <end position="1237"/>
    </location>
</feature>
<organism evidence="2 3">
    <name type="scientific">Guyanagaster necrorhizus</name>
    <dbReference type="NCBI Taxonomy" id="856835"/>
    <lineage>
        <taxon>Eukaryota</taxon>
        <taxon>Fungi</taxon>
        <taxon>Dikarya</taxon>
        <taxon>Basidiomycota</taxon>
        <taxon>Agaricomycotina</taxon>
        <taxon>Agaricomycetes</taxon>
        <taxon>Agaricomycetidae</taxon>
        <taxon>Agaricales</taxon>
        <taxon>Marasmiineae</taxon>
        <taxon>Physalacriaceae</taxon>
        <taxon>Guyanagaster</taxon>
    </lineage>
</organism>
<feature type="region of interest" description="Disordered" evidence="1">
    <location>
        <begin position="667"/>
        <end position="845"/>
    </location>
</feature>
<feature type="compositionally biased region" description="Low complexity" evidence="1">
    <location>
        <begin position="1216"/>
        <end position="1225"/>
    </location>
</feature>
<feature type="compositionally biased region" description="Gly residues" evidence="1">
    <location>
        <begin position="1162"/>
        <end position="1174"/>
    </location>
</feature>
<feature type="compositionally biased region" description="Low complexity" evidence="1">
    <location>
        <begin position="447"/>
        <end position="459"/>
    </location>
</feature>
<evidence type="ECO:0000313" key="3">
    <source>
        <dbReference type="Proteomes" id="UP000812287"/>
    </source>
</evidence>
<dbReference type="OrthoDB" id="2687738at2759"/>
<feature type="compositionally biased region" description="Acidic residues" evidence="1">
    <location>
        <begin position="698"/>
        <end position="715"/>
    </location>
</feature>
<feature type="compositionally biased region" description="Low complexity" evidence="1">
    <location>
        <begin position="580"/>
        <end position="600"/>
    </location>
</feature>
<feature type="region of interest" description="Disordered" evidence="1">
    <location>
        <begin position="123"/>
        <end position="251"/>
    </location>
</feature>
<accession>A0A9P7W3Z2</accession>
<dbReference type="AlphaFoldDB" id="A0A9P7W3Z2"/>
<protein>
    <submittedName>
        <fullName evidence="2">Uncharacterized protein</fullName>
    </submittedName>
</protein>
<feature type="compositionally biased region" description="Polar residues" evidence="1">
    <location>
        <begin position="1201"/>
        <end position="1213"/>
    </location>
</feature>
<feature type="compositionally biased region" description="Polar residues" evidence="1">
    <location>
        <begin position="766"/>
        <end position="793"/>
    </location>
</feature>
<feature type="region of interest" description="Disordered" evidence="1">
    <location>
        <begin position="12"/>
        <end position="68"/>
    </location>
</feature>
<feature type="compositionally biased region" description="Basic residues" evidence="1">
    <location>
        <begin position="308"/>
        <end position="324"/>
    </location>
</feature>
<feature type="compositionally biased region" description="Pro residues" evidence="1">
    <location>
        <begin position="723"/>
        <end position="734"/>
    </location>
</feature>
<dbReference type="GeneID" id="66106248"/>
<feature type="compositionally biased region" description="Polar residues" evidence="1">
    <location>
        <begin position="170"/>
        <end position="199"/>
    </location>
</feature>
<feature type="compositionally biased region" description="Low complexity" evidence="1">
    <location>
        <begin position="505"/>
        <end position="517"/>
    </location>
</feature>
<comment type="caution">
    <text evidence="2">The sequence shown here is derived from an EMBL/GenBank/DDBJ whole genome shotgun (WGS) entry which is preliminary data.</text>
</comment>
<feature type="compositionally biased region" description="Pro residues" evidence="1">
    <location>
        <begin position="795"/>
        <end position="809"/>
    </location>
</feature>
<dbReference type="RefSeq" id="XP_043045248.1">
    <property type="nucleotide sequence ID" value="XM_043183951.1"/>
</dbReference>
<feature type="compositionally biased region" description="Basic and acidic residues" evidence="1">
    <location>
        <begin position="940"/>
        <end position="959"/>
    </location>
</feature>
<feature type="compositionally biased region" description="Polar residues" evidence="1">
    <location>
        <begin position="386"/>
        <end position="396"/>
    </location>
</feature>
<feature type="compositionally biased region" description="Polar residues" evidence="1">
    <location>
        <begin position="22"/>
        <end position="56"/>
    </location>
</feature>
<gene>
    <name evidence="2" type="ORF">BT62DRAFT_915593</name>
</gene>
<feature type="compositionally biased region" description="Polar residues" evidence="1">
    <location>
        <begin position="742"/>
        <end position="755"/>
    </location>
</feature>
<dbReference type="EMBL" id="MU250524">
    <property type="protein sequence ID" value="KAG7451748.1"/>
    <property type="molecule type" value="Genomic_DNA"/>
</dbReference>
<name>A0A9P7W3Z2_9AGAR</name>
<feature type="region of interest" description="Disordered" evidence="1">
    <location>
        <begin position="284"/>
        <end position="544"/>
    </location>
</feature>
<sequence length="1237" mass="129472">MPLLGIFSKKNKAARKGDVTRGSPSINSLNSEFESALSSPTSEYIHTDRSLPSSPSGRDLLHPRDAARPSVMNVYPSAGASSSKLRLPFGRKKMAASSSTVSNLTDYAGDGARPGYLGGLNSGAMSDAEADPHRLVPPPTKRSVFATYGDPQSALSTRSLPSDRRYPHSDSPTPSNTQKRPFFNWSKSQNSTPTKSALQTAKPAASSPLSPPIDAESSFNLKSFRHVRPPSPARSTASAASLQPPAVPVPPFEKLRPAEALQDPLFLPLGQSVQGHSMIKNRVKIDSDESASSSEVDSDDGRATKSNLGRRRTLTQHMKARGGKARATQSEIGHGSSSSSHVHSRPPRQPPPRMPASVSNPDVRKRASLSTSGASPSAPAQRASLIANSNPGADSSRQSRHIREASSVSNPPATVRRSIVVSQDSDTSDSEDDAPLASLVPPRRPGSSMSQQSNRSQSSARAIKPLIDINTLTGPNRRPLESGPNTSAPSPAFTPGKTLVSSPVSMTPPTLPITSTSPPAPFVSPPGSPVKAARTLSVDPSPVVPQRTIPVRKETAESAVREGLNERLGKVMMSSASSAASLSSATSSSVPSGRRSTASSDRVQMTPARPVQTPTLWTDPPTDPHSTIRQIGHRRTSSDNPSVRTRSTDDNMDELARMLGGGIRLISKNGEEEGEEEEELTKKVFPGKKKSFPGMRAEDEETTEDEMDEEDSDDQTEGRGKAAPPPESISPPIPILRRTPVPSFSVTSRPQQQKGAASISGVDVSQPRQRSSTVIPASPTTASSDIPANSTPVKATPPPLPLARAPPPKNTKIASASVPNVPKSAVPNSAGNNSRPRSSSMMPLMSIPASPKVAMFPVPTKPFATLRESPASSTGDSSSGRAPLTPRDGSDIASTTSGRESKGEQWSGGASGLGLGPKGHAKRRSVSFEDDAAVPGKGKNKPEDDETRRRDRRRDEAKAAIELGNVINGPGPIVDDEEDTPIGQINSARMSTLGPVMGRPMSMQMGFGGPAPGWNGWPQMAMGMGNPGMLSPAQFMGPTPPPGDPAFFAAHQQAMMYAKQTYQMAVAQQAMAAAGDEWERTSAIGFNSGGSMYGGGRGVPSMYGMGGGWSSAGSMIFPSAQSMYGGGARSEYGGGSGGGRGTAWNSSQSVYGESFGNRRRTGGGGGGGGRGTGGRDSAYVPPVPPVPSQAQRPSMVGGQGVTNPRTRTVSQPANPVRPSSGSNSPRRPPPSSWKAGT</sequence>
<feature type="region of interest" description="Disordered" evidence="1">
    <location>
        <begin position="861"/>
        <end position="960"/>
    </location>
</feature>
<reference evidence="2" key="1">
    <citation type="submission" date="2020-11" db="EMBL/GenBank/DDBJ databases">
        <title>Adaptations for nitrogen fixation in a non-lichenized fungal sporocarp promotes dispersal by wood-feeding termites.</title>
        <authorList>
            <consortium name="DOE Joint Genome Institute"/>
            <person name="Koch R.A."/>
            <person name="Yoon G."/>
            <person name="Arayal U."/>
            <person name="Lail K."/>
            <person name="Amirebrahimi M."/>
            <person name="Labutti K."/>
            <person name="Lipzen A."/>
            <person name="Riley R."/>
            <person name="Barry K."/>
            <person name="Henrissat B."/>
            <person name="Grigoriev I.V."/>
            <person name="Herr J.R."/>
            <person name="Aime M.C."/>
        </authorList>
    </citation>
    <scope>NUCLEOTIDE SEQUENCE</scope>
    <source>
        <strain evidence="2">MCA 3950</strain>
    </source>
</reference>
<feature type="compositionally biased region" description="Low complexity" evidence="1">
    <location>
        <begin position="834"/>
        <end position="845"/>
    </location>
</feature>
<evidence type="ECO:0000256" key="1">
    <source>
        <dbReference type="SAM" id="MobiDB-lite"/>
    </source>
</evidence>
<feature type="region of interest" description="Disordered" evidence="1">
    <location>
        <begin position="580"/>
        <end position="653"/>
    </location>
</feature>